<dbReference type="AlphaFoldDB" id="A0A498KLC7"/>
<comment type="caution">
    <text evidence="1">The sequence shown here is derived from an EMBL/GenBank/DDBJ whole genome shotgun (WGS) entry which is preliminary data.</text>
</comment>
<protein>
    <submittedName>
        <fullName evidence="1">Uncharacterized protein</fullName>
    </submittedName>
</protein>
<dbReference type="Proteomes" id="UP000290289">
    <property type="component" value="Chromosome 2"/>
</dbReference>
<evidence type="ECO:0000313" key="2">
    <source>
        <dbReference type="Proteomes" id="UP000290289"/>
    </source>
</evidence>
<evidence type="ECO:0000313" key="1">
    <source>
        <dbReference type="EMBL" id="RXI07234.1"/>
    </source>
</evidence>
<name>A0A498KLC7_MALDO</name>
<proteinExistence type="predicted"/>
<accession>A0A498KLC7</accession>
<reference evidence="1 2" key="1">
    <citation type="submission" date="2018-10" db="EMBL/GenBank/DDBJ databases">
        <title>A high-quality apple genome assembly.</title>
        <authorList>
            <person name="Hu J."/>
        </authorList>
    </citation>
    <scope>NUCLEOTIDE SEQUENCE [LARGE SCALE GENOMIC DNA]</scope>
    <source>
        <strain evidence="2">cv. HFTH1</strain>
        <tissue evidence="1">Young leaf</tissue>
    </source>
</reference>
<keyword evidence="2" id="KW-1185">Reference proteome</keyword>
<sequence>MKLGGPRRNYSDHEVEVRGIKINYGSLGCRDFITDLRLRGLVRKIRNPMTLKNLSLMLKHHESQTWNRKEDELGIALAEEPQNGEMQFDCDKNSSLIKWLVL</sequence>
<organism evidence="1 2">
    <name type="scientific">Malus domestica</name>
    <name type="common">Apple</name>
    <name type="synonym">Pyrus malus</name>
    <dbReference type="NCBI Taxonomy" id="3750"/>
    <lineage>
        <taxon>Eukaryota</taxon>
        <taxon>Viridiplantae</taxon>
        <taxon>Streptophyta</taxon>
        <taxon>Embryophyta</taxon>
        <taxon>Tracheophyta</taxon>
        <taxon>Spermatophyta</taxon>
        <taxon>Magnoliopsida</taxon>
        <taxon>eudicotyledons</taxon>
        <taxon>Gunneridae</taxon>
        <taxon>Pentapetalae</taxon>
        <taxon>rosids</taxon>
        <taxon>fabids</taxon>
        <taxon>Rosales</taxon>
        <taxon>Rosaceae</taxon>
        <taxon>Amygdaloideae</taxon>
        <taxon>Maleae</taxon>
        <taxon>Malus</taxon>
    </lineage>
</organism>
<dbReference type="EMBL" id="RDQH01000328">
    <property type="protein sequence ID" value="RXI07234.1"/>
    <property type="molecule type" value="Genomic_DNA"/>
</dbReference>
<gene>
    <name evidence="1" type="ORF">DVH24_026370</name>
</gene>